<dbReference type="GO" id="GO:0016787">
    <property type="term" value="F:hydrolase activity"/>
    <property type="evidence" value="ECO:0007669"/>
    <property type="project" value="UniProtKB-KW"/>
</dbReference>
<keyword evidence="6" id="KW-1185">Reference proteome</keyword>
<evidence type="ECO:0000256" key="3">
    <source>
        <dbReference type="ARBA" id="ARBA00012865"/>
    </source>
</evidence>
<protein>
    <recommendedName>
        <fullName evidence="3">beta-lactamase</fullName>
        <ecNumber evidence="3">3.5.2.6</ecNumber>
    </recommendedName>
</protein>
<proteinExistence type="inferred from homology"/>
<dbReference type="InterPro" id="IPR012338">
    <property type="entry name" value="Beta-lactam/transpept-like"/>
</dbReference>
<evidence type="ECO:0000259" key="4">
    <source>
        <dbReference type="Pfam" id="PF13354"/>
    </source>
</evidence>
<dbReference type="RefSeq" id="WP_394513635.1">
    <property type="nucleotide sequence ID" value="NZ_JBIGHX010000009.1"/>
</dbReference>
<dbReference type="SUPFAM" id="SSF56601">
    <property type="entry name" value="beta-lactamase/transpeptidase-like"/>
    <property type="match status" value="1"/>
</dbReference>
<dbReference type="InterPro" id="IPR000871">
    <property type="entry name" value="Beta-lactam_class-A"/>
</dbReference>
<dbReference type="PANTHER" id="PTHR35333">
    <property type="entry name" value="BETA-LACTAMASE"/>
    <property type="match status" value="1"/>
</dbReference>
<dbReference type="InterPro" id="IPR045155">
    <property type="entry name" value="Beta-lactam_cat"/>
</dbReference>
<dbReference type="Proteomes" id="UP001606302">
    <property type="component" value="Unassembled WGS sequence"/>
</dbReference>
<evidence type="ECO:0000256" key="2">
    <source>
        <dbReference type="ARBA" id="ARBA00009009"/>
    </source>
</evidence>
<comment type="caution">
    <text evidence="5">The sequence shown here is derived from an EMBL/GenBank/DDBJ whole genome shotgun (WGS) entry which is preliminary data.</text>
</comment>
<dbReference type="EMBL" id="JBIGHX010000009">
    <property type="protein sequence ID" value="MFG6464270.1"/>
    <property type="molecule type" value="Genomic_DNA"/>
</dbReference>
<gene>
    <name evidence="5" type="ORF">ACG04Q_22060</name>
</gene>
<dbReference type="Pfam" id="PF13354">
    <property type="entry name" value="Beta-lactamase2"/>
    <property type="match status" value="1"/>
</dbReference>
<evidence type="ECO:0000313" key="6">
    <source>
        <dbReference type="Proteomes" id="UP001606302"/>
    </source>
</evidence>
<keyword evidence="5" id="KW-0378">Hydrolase</keyword>
<name>A0ABW7GQT6_9BURK</name>
<reference evidence="5 6" key="1">
    <citation type="submission" date="2024-08" db="EMBL/GenBank/DDBJ databases">
        <authorList>
            <person name="Lu H."/>
        </authorList>
    </citation>
    <scope>NUCLEOTIDE SEQUENCE [LARGE SCALE GENOMIC DNA]</scope>
    <source>
        <strain evidence="5 6">DXS20W</strain>
    </source>
</reference>
<dbReference type="EC" id="3.5.2.6" evidence="3"/>
<sequence>MTAEDLAQALRAAVQAQRFEQTADALQGGAPLGVMPSIDLAVAVFGGAAPVAANVLFSREHPQGLVARFDGDSGAVHNIAFQADVRNAAGDSFAWQPGADWSRIAFPPWFGQGPRFVAPYPASLLKMMVAVGVARLVDQGRSDWALPLAYRSPQDRAVPCPPPEGVKEAWGGPALPCAGSTRAVADWLFDMITVSSNEATSALVAHLHDRGAIRREGGREVHNELHDVFAAHGLPGLMIANTQPDGGWGNGAGAGVGQIQMTAWDALRLTWRLDADAPAQPPLVSPASRAVLRRALDAQQRHEILSSESLRALPGWVPGIPTHFAHKTGNTQNYASDAGIVHDGGLHYLIAVTTSLGSRYAPHPQAATTWRLPALGAAVHALLKAGG</sequence>
<dbReference type="Gene3D" id="3.40.710.10">
    <property type="entry name" value="DD-peptidase/beta-lactamase superfamily"/>
    <property type="match status" value="1"/>
</dbReference>
<evidence type="ECO:0000256" key="1">
    <source>
        <dbReference type="ARBA" id="ARBA00001526"/>
    </source>
</evidence>
<comment type="similarity">
    <text evidence="2">Belongs to the class-A beta-lactamase family.</text>
</comment>
<organism evidence="5 6">
    <name type="scientific">Pelomonas lactea</name>
    <dbReference type="NCBI Taxonomy" id="3299030"/>
    <lineage>
        <taxon>Bacteria</taxon>
        <taxon>Pseudomonadati</taxon>
        <taxon>Pseudomonadota</taxon>
        <taxon>Betaproteobacteria</taxon>
        <taxon>Burkholderiales</taxon>
        <taxon>Sphaerotilaceae</taxon>
        <taxon>Roseateles</taxon>
    </lineage>
</organism>
<evidence type="ECO:0000313" key="5">
    <source>
        <dbReference type="EMBL" id="MFG6464270.1"/>
    </source>
</evidence>
<feature type="domain" description="Beta-lactamase class A catalytic" evidence="4">
    <location>
        <begin position="120"/>
        <end position="354"/>
    </location>
</feature>
<comment type="catalytic activity">
    <reaction evidence="1">
        <text>a beta-lactam + H2O = a substituted beta-amino acid</text>
        <dbReference type="Rhea" id="RHEA:20401"/>
        <dbReference type="ChEBI" id="CHEBI:15377"/>
        <dbReference type="ChEBI" id="CHEBI:35627"/>
        <dbReference type="ChEBI" id="CHEBI:140347"/>
        <dbReference type="EC" id="3.5.2.6"/>
    </reaction>
</comment>
<dbReference type="PANTHER" id="PTHR35333:SF3">
    <property type="entry name" value="BETA-LACTAMASE-TYPE TRANSPEPTIDASE FOLD CONTAINING PROTEIN"/>
    <property type="match status" value="1"/>
</dbReference>
<accession>A0ABW7GQT6</accession>